<keyword evidence="10" id="KW-0969">Cilium</keyword>
<evidence type="ECO:0000256" key="7">
    <source>
        <dbReference type="ARBA" id="ARBA00023136"/>
    </source>
</evidence>
<dbReference type="OrthoDB" id="9806440at2"/>
<organism evidence="10 11">
    <name type="scientific">Malonomonas rubra DSM 5091</name>
    <dbReference type="NCBI Taxonomy" id="1122189"/>
    <lineage>
        <taxon>Bacteria</taxon>
        <taxon>Pseudomonadati</taxon>
        <taxon>Thermodesulfobacteriota</taxon>
        <taxon>Desulfuromonadia</taxon>
        <taxon>Desulfuromonadales</taxon>
        <taxon>Geopsychrobacteraceae</taxon>
        <taxon>Malonomonas</taxon>
    </lineage>
</organism>
<name>A0A1M6MBS7_MALRU</name>
<evidence type="ECO:0000256" key="8">
    <source>
        <dbReference type="ARBA" id="ARBA00023143"/>
    </source>
</evidence>
<dbReference type="PIRSF" id="PIRSF004669">
    <property type="entry name" value="FliQ"/>
    <property type="match status" value="1"/>
</dbReference>
<evidence type="ECO:0000256" key="3">
    <source>
        <dbReference type="ARBA" id="ARBA00021718"/>
    </source>
</evidence>
<dbReference type="GO" id="GO:0005886">
    <property type="term" value="C:plasma membrane"/>
    <property type="evidence" value="ECO:0007669"/>
    <property type="project" value="UniProtKB-SubCell"/>
</dbReference>
<dbReference type="InterPro" id="IPR006305">
    <property type="entry name" value="FliQ"/>
</dbReference>
<keyword evidence="5 9" id="KW-0812">Transmembrane</keyword>
<keyword evidence="8 9" id="KW-0975">Bacterial flagellum</keyword>
<keyword evidence="10" id="KW-0282">Flagellum</keyword>
<evidence type="ECO:0000256" key="2">
    <source>
        <dbReference type="ARBA" id="ARBA00006156"/>
    </source>
</evidence>
<evidence type="ECO:0000256" key="9">
    <source>
        <dbReference type="RuleBase" id="RU364090"/>
    </source>
</evidence>
<keyword evidence="11" id="KW-1185">Reference proteome</keyword>
<dbReference type="NCBIfam" id="TIGR01402">
    <property type="entry name" value="fliQ"/>
    <property type="match status" value="1"/>
</dbReference>
<keyword evidence="6 9" id="KW-1133">Transmembrane helix</keyword>
<accession>A0A1M6MBS7</accession>
<evidence type="ECO:0000313" key="11">
    <source>
        <dbReference type="Proteomes" id="UP000184171"/>
    </source>
</evidence>
<dbReference type="GO" id="GO:0044780">
    <property type="term" value="P:bacterial-type flagellum assembly"/>
    <property type="evidence" value="ECO:0007669"/>
    <property type="project" value="InterPro"/>
</dbReference>
<dbReference type="PANTHER" id="PTHR34040:SF2">
    <property type="entry name" value="FLAGELLAR BIOSYNTHETIC PROTEIN FLIQ"/>
    <property type="match status" value="1"/>
</dbReference>
<comment type="function">
    <text evidence="9">Role in flagellar biosynthesis.</text>
</comment>
<sequence length="89" mass="9875">MTPEFVVDIARQAIETVLMVAGPMLIAALSIGLIISIFQAATQINEQTMTFIPKIVGVFVTMLIFAPWMLQKASAFILMIFERLPHVKP</sequence>
<dbReference type="GO" id="GO:0009425">
    <property type="term" value="C:bacterial-type flagellum basal body"/>
    <property type="evidence" value="ECO:0007669"/>
    <property type="project" value="UniProtKB-SubCell"/>
</dbReference>
<feature type="transmembrane region" description="Helical" evidence="9">
    <location>
        <begin position="17"/>
        <end position="39"/>
    </location>
</feature>
<evidence type="ECO:0000256" key="4">
    <source>
        <dbReference type="ARBA" id="ARBA00022475"/>
    </source>
</evidence>
<dbReference type="GO" id="GO:0009306">
    <property type="term" value="P:protein secretion"/>
    <property type="evidence" value="ECO:0007669"/>
    <property type="project" value="InterPro"/>
</dbReference>
<feature type="transmembrane region" description="Helical" evidence="9">
    <location>
        <begin position="51"/>
        <end position="70"/>
    </location>
</feature>
<keyword evidence="4 9" id="KW-1003">Cell membrane</keyword>
<evidence type="ECO:0000256" key="5">
    <source>
        <dbReference type="ARBA" id="ARBA00022692"/>
    </source>
</evidence>
<dbReference type="PRINTS" id="PR00952">
    <property type="entry name" value="TYPE3IMQPROT"/>
</dbReference>
<dbReference type="RefSeq" id="WP_072909773.1">
    <property type="nucleotide sequence ID" value="NZ_FQZT01000017.1"/>
</dbReference>
<dbReference type="InterPro" id="IPR002191">
    <property type="entry name" value="Bac_export_3"/>
</dbReference>
<evidence type="ECO:0000313" key="10">
    <source>
        <dbReference type="EMBL" id="SHJ80921.1"/>
    </source>
</evidence>
<dbReference type="Pfam" id="PF01313">
    <property type="entry name" value="Bac_export_3"/>
    <property type="match status" value="1"/>
</dbReference>
<dbReference type="Proteomes" id="UP000184171">
    <property type="component" value="Unassembled WGS sequence"/>
</dbReference>
<dbReference type="EMBL" id="FQZT01000017">
    <property type="protein sequence ID" value="SHJ80921.1"/>
    <property type="molecule type" value="Genomic_DNA"/>
</dbReference>
<proteinExistence type="inferred from homology"/>
<reference evidence="10 11" key="1">
    <citation type="submission" date="2016-11" db="EMBL/GenBank/DDBJ databases">
        <authorList>
            <person name="Jaros S."/>
            <person name="Januszkiewicz K."/>
            <person name="Wedrychowicz H."/>
        </authorList>
    </citation>
    <scope>NUCLEOTIDE SEQUENCE [LARGE SCALE GENOMIC DNA]</scope>
    <source>
        <strain evidence="10 11">DSM 5091</strain>
    </source>
</reference>
<dbReference type="STRING" id="1122189.SAMN02745165_03236"/>
<keyword evidence="10" id="KW-0966">Cell projection</keyword>
<dbReference type="AlphaFoldDB" id="A0A1M6MBS7"/>
<dbReference type="PANTHER" id="PTHR34040">
    <property type="entry name" value="FLAGELLAR BIOSYNTHETIC PROTEIN FLIQ"/>
    <property type="match status" value="1"/>
</dbReference>
<gene>
    <name evidence="9" type="primary">fliQ</name>
    <name evidence="10" type="ORF">SAMN02745165_03236</name>
</gene>
<comment type="similarity">
    <text evidence="2 9">Belongs to the FliQ/MopD/SpaQ family.</text>
</comment>
<evidence type="ECO:0000256" key="6">
    <source>
        <dbReference type="ARBA" id="ARBA00022989"/>
    </source>
</evidence>
<comment type="subcellular location">
    <subcellularLocation>
        <location evidence="1 9">Cell membrane</location>
        <topology evidence="1">Multi-pass membrane protein</topology>
    </subcellularLocation>
    <subcellularLocation>
        <location evidence="9">Bacterial flagellum basal body</location>
    </subcellularLocation>
</comment>
<evidence type="ECO:0000256" key="1">
    <source>
        <dbReference type="ARBA" id="ARBA00004651"/>
    </source>
</evidence>
<protein>
    <recommendedName>
        <fullName evidence="3 9">Flagellar biosynthetic protein FliQ</fullName>
    </recommendedName>
</protein>
<keyword evidence="7 9" id="KW-0472">Membrane</keyword>